<evidence type="ECO:0000259" key="6">
    <source>
        <dbReference type="Pfam" id="PF23347"/>
    </source>
</evidence>
<proteinExistence type="predicted"/>
<dbReference type="Pfam" id="PF23347">
    <property type="entry name" value="TPR_Nup160_C"/>
    <property type="match status" value="1"/>
</dbReference>
<feature type="domain" description="Nucleoporin Nup120/160 beta-propeller" evidence="4">
    <location>
        <begin position="61"/>
        <end position="522"/>
    </location>
</feature>
<dbReference type="InterPro" id="IPR056536">
    <property type="entry name" value="TPR_NUP160_C"/>
</dbReference>
<name>A0A6P5WKQ2_DURZI</name>
<evidence type="ECO:0000259" key="4">
    <source>
        <dbReference type="Pfam" id="PF11715"/>
    </source>
</evidence>
<dbReference type="PANTHER" id="PTHR21286:SF0">
    <property type="entry name" value="NUCLEAR PORE COMPLEX PROTEIN NUP160"/>
    <property type="match status" value="1"/>
</dbReference>
<dbReference type="OrthoDB" id="67716at2759"/>
<dbReference type="SUPFAM" id="SSF50978">
    <property type="entry name" value="WD40 repeat-like"/>
    <property type="match status" value="1"/>
</dbReference>
<dbReference type="Pfam" id="PF11715">
    <property type="entry name" value="Beta-prop_Nup120_160"/>
    <property type="match status" value="1"/>
</dbReference>
<feature type="domain" description="NUP160 C-terminal TPR" evidence="6">
    <location>
        <begin position="1211"/>
        <end position="1470"/>
    </location>
</feature>
<organism evidence="8 9">
    <name type="scientific">Durio zibethinus</name>
    <name type="common">Durian</name>
    <dbReference type="NCBI Taxonomy" id="66656"/>
    <lineage>
        <taxon>Eukaryota</taxon>
        <taxon>Viridiplantae</taxon>
        <taxon>Streptophyta</taxon>
        <taxon>Embryophyta</taxon>
        <taxon>Tracheophyta</taxon>
        <taxon>Spermatophyta</taxon>
        <taxon>Magnoliopsida</taxon>
        <taxon>eudicotyledons</taxon>
        <taxon>Gunneridae</taxon>
        <taxon>Pentapetalae</taxon>
        <taxon>rosids</taxon>
        <taxon>malvids</taxon>
        <taxon>Malvales</taxon>
        <taxon>Malvaceae</taxon>
        <taxon>Helicteroideae</taxon>
        <taxon>Durio</taxon>
    </lineage>
</organism>
<feature type="domain" description="NUP160 middle TPR" evidence="7">
    <location>
        <begin position="917"/>
        <end position="1161"/>
    </location>
</feature>
<protein>
    <submittedName>
        <fullName evidence="9 10">Nuclear pore complex protein NUP160 isoform X1</fullName>
    </submittedName>
</protein>
<dbReference type="Proteomes" id="UP000515121">
    <property type="component" value="Unplaced"/>
</dbReference>
<evidence type="ECO:0000256" key="3">
    <source>
        <dbReference type="ARBA" id="ARBA00023242"/>
    </source>
</evidence>
<evidence type="ECO:0000259" key="5">
    <source>
        <dbReference type="Pfam" id="PF17238"/>
    </source>
</evidence>
<dbReference type="KEGG" id="dzi:111275323"/>
<evidence type="ECO:0000313" key="10">
    <source>
        <dbReference type="RefSeq" id="XP_022716343.1"/>
    </source>
</evidence>
<dbReference type="InterPro" id="IPR036322">
    <property type="entry name" value="WD40_repeat_dom_sf"/>
</dbReference>
<evidence type="ECO:0000313" key="8">
    <source>
        <dbReference type="Proteomes" id="UP000515121"/>
    </source>
</evidence>
<evidence type="ECO:0000256" key="1">
    <source>
        <dbReference type="ARBA" id="ARBA00004123"/>
    </source>
</evidence>
<evidence type="ECO:0000313" key="9">
    <source>
        <dbReference type="RefSeq" id="XP_022716342.1"/>
    </source>
</evidence>
<sequence>MRVAGMEVPIIGSDSIKWINLTVPSSLNHIDNGSNSVATTFAPPTVDSASATYFDGDSPFYLIWRIHNTQPNALEIFKLSQEFPHNTGLRLSFSHPLSPYAFISASPTNSHYLLYTVTVSGIAYFVKLSKDLTTIFSRDELIELDVRAYSSSNEPITCIAANPGCVLLGRNDGSVTCFQLGLLHQTAPGFIYDLRDDSGVSLGRLWGFMSRGRVLGPVQDLIITELLGKKIVFVLHCDGILRAWDLSSRSRILSHAMAVPTSVEGATSTRLWLGESNNDSNIVPLAILYKSTLGVGMEVIYVYSLCYSTGERMILSVDSSVKNFPVDEGGCIDVKLTSDKIWILKDNGLAYHHFFYRSSTTEEAHCYTLQEEFVADQLFQSAEHTSDDLISITHSIFSSGKDHIVPFVSSIFLRGLLHPGVYHNMVLRATFLDYSKHWTDNEFQSLTVDGLRKEILSLVEHESMAESPLSIFQGWKNFCFRYFEYWCKKNAPYALIVQSTSGAVGLIRKHSVSLFRSLENTELLIDGLSEDHGDLGSFGLDLFDENSDREILFEVLRCVINISQQLGKTASFIFYESFVGRQIISSDEIIPRLVKILETGYGSSTRVGHVSGLGADVAWKREQIDHKNLRKFSVDMLLSLHDLCKKAASWRKVLDVVESYLQFLVPQKLTQNPCAETLFCLNNSILVQASCQIAKVMFESALDILLFVSYLMNIGGQINMTHDDISRIQVELVPMIEEIISEWLIILFFCTTPSESLAIEDFSSQLSLLQIDNKINKRSWREKLGKCDFTLASLLILNNQSSSGYERHLSLGCLLNPHDVITSVQKFTGWIVWGNTGEVSSSFLKRSIEIAIVLLRHGQYNAVEYLLTTVEANAKRERIFRSFQDTSGDWCLLQHLLGSCLVAQTQRGLHGILKGRKVCEAVSCFFRAASGEGASQALQSLSDEAGLPYLGFNGHVSAAWKLHYYQWAMQLFEQYNISEGACQFALAALEQVDGLNLRGDGNERDPSNESATTIKGRLWANIFKFTLDLNLLNDAYCAIISNPDEESKYICLRRFIIVLYEHGAIKILCNGQLPFIGLADKIERELAWKAERTDILAKPNPYKLLYAFEMHRHNWRRAASYIYLYSARLRTDSVLKDQQHMSITLQERLNALSAAVNALHLVHPAYAWIDPLPEGYPLQNEHYPRKKAKKTVKEQSGNDVQAQRLQFCIDIEKLEYEFVLTSAEYLLSLANVKWTYSGIEKAPSELVELLVQTNLYDMAFSVLLKFWKDSELKRELEKIFSAMSLKCCPNTVSSSWTGAHNLLLTSSKDEVVVQGSPDMEPINQQTTMNCHWETLEHYLEKYKYFHARLPLIVAETLLRTDPHIELPLWLVKMFKESQRERSWGMTGTEPSPASLFRLYVDHGRYTEATNLFLEYLEAFASTRPVDIITRKRPSVVWFPYNTLERLWCQLEGLINSGHMVDQCDKLKRLLHGALLNHLKQLKVDSDDAVSSAG</sequence>
<reference evidence="9 10" key="1">
    <citation type="submission" date="2025-04" db="UniProtKB">
        <authorList>
            <consortium name="RefSeq"/>
        </authorList>
    </citation>
    <scope>IDENTIFICATION</scope>
    <source>
        <tissue evidence="9 10">Fruit stalk</tissue>
    </source>
</reference>
<evidence type="ECO:0000256" key="2">
    <source>
        <dbReference type="ARBA" id="ARBA00022448"/>
    </source>
</evidence>
<dbReference type="Pfam" id="PF23354">
    <property type="entry name" value="TPR_NUP160_120_M"/>
    <property type="match status" value="1"/>
</dbReference>
<accession>A0A6P5WKQ2</accession>
<dbReference type="InterPro" id="IPR021717">
    <property type="entry name" value="Nucleoporin_Nup160"/>
</dbReference>
<keyword evidence="2" id="KW-0813">Transport</keyword>
<evidence type="ECO:0000259" key="7">
    <source>
        <dbReference type="Pfam" id="PF23354"/>
    </source>
</evidence>
<dbReference type="GO" id="GO:0017056">
    <property type="term" value="F:structural constituent of nuclear pore"/>
    <property type="evidence" value="ECO:0007669"/>
    <property type="project" value="TreeGrafter"/>
</dbReference>
<dbReference type="RefSeq" id="XP_022716343.1">
    <property type="nucleotide sequence ID" value="XM_022860608.1"/>
</dbReference>
<gene>
    <name evidence="9 10" type="primary">LOC111275323</name>
</gene>
<dbReference type="GeneID" id="111275323"/>
<feature type="domain" description="NUP160 helical" evidence="5">
    <location>
        <begin position="539"/>
        <end position="732"/>
    </location>
</feature>
<keyword evidence="3" id="KW-0539">Nucleus</keyword>
<dbReference type="InterPro" id="IPR035192">
    <property type="entry name" value="NUP160_hel_plant"/>
</dbReference>
<dbReference type="GO" id="GO:0005643">
    <property type="term" value="C:nuclear pore"/>
    <property type="evidence" value="ECO:0007669"/>
    <property type="project" value="UniProtKB-ARBA"/>
</dbReference>
<dbReference type="InterPro" id="IPR059141">
    <property type="entry name" value="Beta-prop_Nup120_160"/>
</dbReference>
<dbReference type="Pfam" id="PF17238">
    <property type="entry name" value="NUP160_helical_2"/>
    <property type="match status" value="1"/>
</dbReference>
<dbReference type="RefSeq" id="XP_022716342.1">
    <property type="nucleotide sequence ID" value="XM_022860607.1"/>
</dbReference>
<keyword evidence="8" id="KW-1185">Reference proteome</keyword>
<dbReference type="InterPro" id="IPR056535">
    <property type="entry name" value="TPR_NUP160_M"/>
</dbReference>
<comment type="subcellular location">
    <subcellularLocation>
        <location evidence="1">Nucleus</location>
    </subcellularLocation>
</comment>
<dbReference type="PANTHER" id="PTHR21286">
    <property type="entry name" value="NUCLEAR PORE COMPLEX PROTEIN NUP160"/>
    <property type="match status" value="1"/>
</dbReference>